<keyword evidence="1" id="KW-0472">Membrane</keyword>
<sequence length="146" mass="15138">MPAGPGSHGWLVSLADLSLILFIVTSGAIASSPIQKSLEPIDLADLPALGVASEIYVDGPGAPSLSTFLSRHSPAAGEQLTITGVFGPGERQTIARRMEALEAEAIAKGTEPRVILQPGSQAGVYVAFAHDADPQMAQDLRKKGKP</sequence>
<keyword evidence="1" id="KW-0812">Transmembrane</keyword>
<evidence type="ECO:0008006" key="4">
    <source>
        <dbReference type="Google" id="ProtNLM"/>
    </source>
</evidence>
<evidence type="ECO:0000256" key="1">
    <source>
        <dbReference type="SAM" id="Phobius"/>
    </source>
</evidence>
<dbReference type="EMBL" id="JANKHH010000001">
    <property type="protein sequence ID" value="MCR2832760.1"/>
    <property type="molecule type" value="Genomic_DNA"/>
</dbReference>
<evidence type="ECO:0000313" key="3">
    <source>
        <dbReference type="Proteomes" id="UP001206067"/>
    </source>
</evidence>
<protein>
    <recommendedName>
        <fullName evidence="4">Biopolymer transporter ExbD</fullName>
    </recommendedName>
</protein>
<evidence type="ECO:0000313" key="2">
    <source>
        <dbReference type="EMBL" id="MCR2832760.1"/>
    </source>
</evidence>
<gene>
    <name evidence="2" type="ORF">NSO95_02275</name>
</gene>
<dbReference type="RefSeq" id="WP_257594517.1">
    <property type="nucleotide sequence ID" value="NZ_JANKHH010000001.1"/>
</dbReference>
<dbReference type="Proteomes" id="UP001206067">
    <property type="component" value="Unassembled WGS sequence"/>
</dbReference>
<name>A0ABT1XM76_9SPHN</name>
<accession>A0ABT1XM76</accession>
<keyword evidence="3" id="KW-1185">Reference proteome</keyword>
<organism evidence="2 3">
    <name type="scientific">Parerythrobacter lacustris</name>
    <dbReference type="NCBI Taxonomy" id="2969984"/>
    <lineage>
        <taxon>Bacteria</taxon>
        <taxon>Pseudomonadati</taxon>
        <taxon>Pseudomonadota</taxon>
        <taxon>Alphaproteobacteria</taxon>
        <taxon>Sphingomonadales</taxon>
        <taxon>Erythrobacteraceae</taxon>
        <taxon>Parerythrobacter</taxon>
    </lineage>
</organism>
<keyword evidence="1" id="KW-1133">Transmembrane helix</keyword>
<comment type="caution">
    <text evidence="2">The sequence shown here is derived from an EMBL/GenBank/DDBJ whole genome shotgun (WGS) entry which is preliminary data.</text>
</comment>
<proteinExistence type="predicted"/>
<feature type="transmembrane region" description="Helical" evidence="1">
    <location>
        <begin position="12"/>
        <end position="30"/>
    </location>
</feature>
<reference evidence="2 3" key="1">
    <citation type="submission" date="2022-08" db="EMBL/GenBank/DDBJ databases">
        <title>Polyphasic taxonomy analysis of Qipengyuania sp.RS5-5.</title>
        <authorList>
            <person name="Xamxidin M."/>
            <person name="Wu M."/>
        </authorList>
    </citation>
    <scope>NUCLEOTIDE SEQUENCE [LARGE SCALE GENOMIC DNA]</scope>
    <source>
        <strain evidence="2 3">RS5-5</strain>
    </source>
</reference>